<organism evidence="2 3">
    <name type="scientific">Microtetraspora fusca</name>
    <dbReference type="NCBI Taxonomy" id="1997"/>
    <lineage>
        <taxon>Bacteria</taxon>
        <taxon>Bacillati</taxon>
        <taxon>Actinomycetota</taxon>
        <taxon>Actinomycetes</taxon>
        <taxon>Streptosporangiales</taxon>
        <taxon>Streptosporangiaceae</taxon>
        <taxon>Microtetraspora</taxon>
    </lineage>
</organism>
<evidence type="ECO:0000313" key="2">
    <source>
        <dbReference type="EMBL" id="MFF4777502.1"/>
    </source>
</evidence>
<name>A0ABW6VHB9_MICFU</name>
<feature type="compositionally biased region" description="Basic and acidic residues" evidence="1">
    <location>
        <begin position="254"/>
        <end position="269"/>
    </location>
</feature>
<evidence type="ECO:0000256" key="1">
    <source>
        <dbReference type="SAM" id="MobiDB-lite"/>
    </source>
</evidence>
<dbReference type="EMBL" id="JBIAXI010000024">
    <property type="protein sequence ID" value="MFF4777502.1"/>
    <property type="molecule type" value="Genomic_DNA"/>
</dbReference>
<feature type="compositionally biased region" description="Basic residues" evidence="1">
    <location>
        <begin position="286"/>
        <end position="296"/>
    </location>
</feature>
<keyword evidence="3" id="KW-1185">Reference proteome</keyword>
<feature type="region of interest" description="Disordered" evidence="1">
    <location>
        <begin position="495"/>
        <end position="558"/>
    </location>
</feature>
<feature type="compositionally biased region" description="Polar residues" evidence="1">
    <location>
        <begin position="166"/>
        <end position="184"/>
    </location>
</feature>
<reference evidence="2 3" key="1">
    <citation type="submission" date="2024-10" db="EMBL/GenBank/DDBJ databases">
        <title>The Natural Products Discovery Center: Release of the First 8490 Sequenced Strains for Exploring Actinobacteria Biosynthetic Diversity.</title>
        <authorList>
            <person name="Kalkreuter E."/>
            <person name="Kautsar S.A."/>
            <person name="Yang D."/>
            <person name="Bader C.D."/>
            <person name="Teijaro C.N."/>
            <person name="Fluegel L."/>
            <person name="Davis C.M."/>
            <person name="Simpson J.R."/>
            <person name="Lauterbach L."/>
            <person name="Steele A.D."/>
            <person name="Gui C."/>
            <person name="Meng S."/>
            <person name="Li G."/>
            <person name="Viehrig K."/>
            <person name="Ye F."/>
            <person name="Su P."/>
            <person name="Kiefer A.F."/>
            <person name="Nichols A."/>
            <person name="Cepeda A.J."/>
            <person name="Yan W."/>
            <person name="Fan B."/>
            <person name="Jiang Y."/>
            <person name="Adhikari A."/>
            <person name="Zheng C.-J."/>
            <person name="Schuster L."/>
            <person name="Cowan T.M."/>
            <person name="Smanski M.J."/>
            <person name="Chevrette M.G."/>
            <person name="De Carvalho L.P.S."/>
            <person name="Shen B."/>
        </authorList>
    </citation>
    <scope>NUCLEOTIDE SEQUENCE [LARGE SCALE GENOMIC DNA]</scope>
    <source>
        <strain evidence="2 3">NPDC001281</strain>
    </source>
</reference>
<comment type="caution">
    <text evidence="2">The sequence shown here is derived from an EMBL/GenBank/DDBJ whole genome shotgun (WGS) entry which is preliminary data.</text>
</comment>
<gene>
    <name evidence="2" type="ORF">ACFY05_32065</name>
</gene>
<feature type="region of interest" description="Disordered" evidence="1">
    <location>
        <begin position="141"/>
        <end position="300"/>
    </location>
</feature>
<evidence type="ECO:0008006" key="4">
    <source>
        <dbReference type="Google" id="ProtNLM"/>
    </source>
</evidence>
<protein>
    <recommendedName>
        <fullName evidence="4">Helix-turn-helix domain-containing protein</fullName>
    </recommendedName>
</protein>
<dbReference type="RefSeq" id="WP_387345947.1">
    <property type="nucleotide sequence ID" value="NZ_JBIAXI010000024.1"/>
</dbReference>
<proteinExistence type="predicted"/>
<evidence type="ECO:0000313" key="3">
    <source>
        <dbReference type="Proteomes" id="UP001602119"/>
    </source>
</evidence>
<accession>A0ABW6VHB9</accession>
<sequence length="558" mass="59352">MSAHLMIVAGYLPIGPHPSGINFTPAHKLALMKICDSADHETRLGLPGQAAIRAWAGVKKARAAAILTDLQSMGYVLVTERAYRGHRTVYKAFPAAGDATLYAPDPQKIAKGIRDICPGAEWFAGVPAIPTAEDVKNYIDGVDGKTSEESTTADPSEKGPAKQTHQEGSSQADPSQEDGSNSADPISPEGSSAADPSEGKGPLEDAEGSTPQDPFSTSHFGTPTTPLRGVVGAHARAHEEPGQPHLTLVPGLESGHRDIDDDQADRDADAVGDAKAPTGGGEGGKSSRKSRQRRPRIPLPENFPLLDEMRAWAAEHAPALNLDREHMRFCNFWWDKADTKDGKKSLWGQTWENWMLSEQTKAERYAGRRPARLADAAPQETLVAAERLATWWLDMCAKVGPIPDRTSTHDTLVEGLLAPMMAAENPATPVSVREALQSIAAAGRAELVPPQWLLMRALHGALGGQAQTQRTAYTNQGWHDGSTSAAWDAWAAERGADAPGEADTAGSAKQSSGGDWAAWAAKHAGSSQGSAPDWGGPSDETENDDLWADWPSVAGDAQ</sequence>
<dbReference type="Proteomes" id="UP001602119">
    <property type="component" value="Unassembled WGS sequence"/>
</dbReference>
<feature type="compositionally biased region" description="Polar residues" evidence="1">
    <location>
        <begin position="209"/>
        <end position="225"/>
    </location>
</feature>